<gene>
    <name evidence="6" type="primary">btr_1</name>
    <name evidence="7" type="ORF">ADS79_01895</name>
    <name evidence="6" type="ORF">BRE01_16160</name>
</gene>
<dbReference type="SUPFAM" id="SSF53807">
    <property type="entry name" value="Helical backbone' metal receptor"/>
    <property type="match status" value="1"/>
</dbReference>
<reference evidence="8" key="1">
    <citation type="submission" date="2015-07" db="EMBL/GenBank/DDBJ databases">
        <title>Genome sequencing project for genomic taxonomy and phylogenomics of Bacillus-like bacteria.</title>
        <authorList>
            <person name="Liu B."/>
            <person name="Wang J."/>
            <person name="Zhu Y."/>
            <person name="Liu G."/>
            <person name="Chen Q."/>
            <person name="Chen Z."/>
            <person name="Lan J."/>
            <person name="Che J."/>
            <person name="Ge C."/>
            <person name="Shi H."/>
            <person name="Pan Z."/>
            <person name="Liu X."/>
        </authorList>
    </citation>
    <scope>NUCLEOTIDE SEQUENCE [LARGE SCALE GENOMIC DNA]</scope>
    <source>
        <strain evidence="8">DSM 9887</strain>
    </source>
</reference>
<dbReference type="Pfam" id="PF12833">
    <property type="entry name" value="HTH_18"/>
    <property type="match status" value="1"/>
</dbReference>
<evidence type="ECO:0000313" key="9">
    <source>
        <dbReference type="Proteomes" id="UP000319578"/>
    </source>
</evidence>
<dbReference type="AlphaFoldDB" id="A0A0K9Z0E9"/>
<dbReference type="Proteomes" id="UP000319578">
    <property type="component" value="Unassembled WGS sequence"/>
</dbReference>
<feature type="domain" description="Fe/B12 periplasmic-binding" evidence="5">
    <location>
        <begin position="277"/>
        <end position="536"/>
    </location>
</feature>
<dbReference type="PROSITE" id="PS50983">
    <property type="entry name" value="FE_B12_PBP"/>
    <property type="match status" value="1"/>
</dbReference>
<reference evidence="6 9" key="3">
    <citation type="submission" date="2019-06" db="EMBL/GenBank/DDBJ databases">
        <title>Whole genome shotgun sequence of Brevibacillus reuszeri NBRC 15719.</title>
        <authorList>
            <person name="Hosoyama A."/>
            <person name="Uohara A."/>
            <person name="Ohji S."/>
            <person name="Ichikawa N."/>
        </authorList>
    </citation>
    <scope>NUCLEOTIDE SEQUENCE [LARGE SCALE GENOMIC DNA]</scope>
    <source>
        <strain evidence="6 9">NBRC 15719</strain>
    </source>
</reference>
<dbReference type="InterPro" id="IPR009057">
    <property type="entry name" value="Homeodomain-like_sf"/>
</dbReference>
<dbReference type="PROSITE" id="PS01124">
    <property type="entry name" value="HTH_ARAC_FAMILY_2"/>
    <property type="match status" value="1"/>
</dbReference>
<dbReference type="RefSeq" id="WP_049736712.1">
    <property type="nucleotide sequence ID" value="NZ_BJON01000006.1"/>
</dbReference>
<evidence type="ECO:0000313" key="8">
    <source>
        <dbReference type="Proteomes" id="UP000036834"/>
    </source>
</evidence>
<reference evidence="7" key="2">
    <citation type="submission" date="2015-07" db="EMBL/GenBank/DDBJ databases">
        <title>MeaNS - Measles Nucleotide Surveillance Program.</title>
        <authorList>
            <person name="Tran T."/>
            <person name="Druce J."/>
        </authorList>
    </citation>
    <scope>NUCLEOTIDE SEQUENCE</scope>
    <source>
        <strain evidence="7">DSM 9887</strain>
    </source>
</reference>
<dbReference type="Gene3D" id="1.10.10.60">
    <property type="entry name" value="Homeodomain-like"/>
    <property type="match status" value="2"/>
</dbReference>
<sequence length="539" mass="61222">MSNQHKRMSHFLVSLKKHSWRAGFGLRVPQVPTHALCYVAEGCAAITISGKINEINSGTAVLLTPGMRIEALAGNTGSLVFYVLQYVEAALQPSNQVVEIMKNTLLAADLQTDSTAFAISLPATLLSKLEELAATVSKQDYASILRGQLLFYELLSFIHTEQLQHAEKGIGPVEATLAYMQKNYREPLDVGILPRVAQMTPSSYCRAFKRATGMTPSEYLTHLRMKEAKELLVSSQYSVKDVARSVGFSDELYFSRLFKKREGLPPYIYMKQAGQRVAVVSKLFLQDHLLAMGIQPIVAPSFPSYYTTKSGFPQYLHHRLRGTKALNAEQPVDPQEILCLSPDVIVRMNVQGREDALEWKQTPQTLLFNDYLHWDEYQMNIATMFQKESVAEEIIRHIDTVEKQAKDALKFVTRKGRWTILRVLGDEVRMYGVYGHALTDLFYHKLGFQPDPRVTHASYRADAFSELLALDPERIILIWSEKSHVAALEQNPLWRELRAVRENQVYYPDSRDWDPWGPLGREYMIQKSTSFFLRAAGHG</sequence>
<name>A0A0K9Z0E9_9BACL</name>
<dbReference type="InterPro" id="IPR018060">
    <property type="entry name" value="HTH_AraC"/>
</dbReference>
<dbReference type="PROSITE" id="PS00041">
    <property type="entry name" value="HTH_ARAC_FAMILY_1"/>
    <property type="match status" value="1"/>
</dbReference>
<evidence type="ECO:0000256" key="1">
    <source>
        <dbReference type="ARBA" id="ARBA00023015"/>
    </source>
</evidence>
<feature type="domain" description="HTH araC/xylS-type" evidence="4">
    <location>
        <begin position="174"/>
        <end position="272"/>
    </location>
</feature>
<organism evidence="7 8">
    <name type="scientific">Brevibacillus reuszeri</name>
    <dbReference type="NCBI Taxonomy" id="54915"/>
    <lineage>
        <taxon>Bacteria</taxon>
        <taxon>Bacillati</taxon>
        <taxon>Bacillota</taxon>
        <taxon>Bacilli</taxon>
        <taxon>Bacillales</taxon>
        <taxon>Paenibacillaceae</taxon>
        <taxon>Brevibacillus</taxon>
    </lineage>
</organism>
<dbReference type="EMBL" id="LGIQ01000002">
    <property type="protein sequence ID" value="KNB74468.1"/>
    <property type="molecule type" value="Genomic_DNA"/>
</dbReference>
<keyword evidence="9" id="KW-1185">Reference proteome</keyword>
<dbReference type="EMBL" id="BJON01000006">
    <property type="protein sequence ID" value="GED67914.1"/>
    <property type="molecule type" value="Genomic_DNA"/>
</dbReference>
<dbReference type="STRING" id="54915.ADS79_01895"/>
<keyword evidence="2" id="KW-0238">DNA-binding</keyword>
<dbReference type="SUPFAM" id="SSF46689">
    <property type="entry name" value="Homeodomain-like"/>
    <property type="match status" value="2"/>
</dbReference>
<evidence type="ECO:0000259" key="4">
    <source>
        <dbReference type="PROSITE" id="PS01124"/>
    </source>
</evidence>
<keyword evidence="3" id="KW-0804">Transcription</keyword>
<dbReference type="SMART" id="SM00342">
    <property type="entry name" value="HTH_ARAC"/>
    <property type="match status" value="1"/>
</dbReference>
<dbReference type="Gene3D" id="3.40.50.1980">
    <property type="entry name" value="Nitrogenase molybdenum iron protein domain"/>
    <property type="match status" value="2"/>
</dbReference>
<evidence type="ECO:0000256" key="2">
    <source>
        <dbReference type="ARBA" id="ARBA00023125"/>
    </source>
</evidence>
<dbReference type="GO" id="GO:0003700">
    <property type="term" value="F:DNA-binding transcription factor activity"/>
    <property type="evidence" value="ECO:0007669"/>
    <property type="project" value="InterPro"/>
</dbReference>
<dbReference type="Proteomes" id="UP000036834">
    <property type="component" value="Unassembled WGS sequence"/>
</dbReference>
<dbReference type="InterPro" id="IPR037923">
    <property type="entry name" value="HTH-like"/>
</dbReference>
<dbReference type="OrthoDB" id="9807321at2"/>
<proteinExistence type="predicted"/>
<dbReference type="Pfam" id="PF01497">
    <property type="entry name" value="Peripla_BP_2"/>
    <property type="match status" value="1"/>
</dbReference>
<evidence type="ECO:0000256" key="3">
    <source>
        <dbReference type="ARBA" id="ARBA00023163"/>
    </source>
</evidence>
<dbReference type="InterPro" id="IPR002491">
    <property type="entry name" value="ABC_transptr_periplasmic_BD"/>
</dbReference>
<dbReference type="PANTHER" id="PTHR43280">
    <property type="entry name" value="ARAC-FAMILY TRANSCRIPTIONAL REGULATOR"/>
    <property type="match status" value="1"/>
</dbReference>
<dbReference type="PANTHER" id="PTHR43280:SF2">
    <property type="entry name" value="HTH-TYPE TRANSCRIPTIONAL REGULATOR EXSA"/>
    <property type="match status" value="1"/>
</dbReference>
<keyword evidence="1" id="KW-0805">Transcription regulation</keyword>
<dbReference type="InterPro" id="IPR018062">
    <property type="entry name" value="HTH_AraC-typ_CS"/>
</dbReference>
<evidence type="ECO:0000313" key="7">
    <source>
        <dbReference type="EMBL" id="KNB74468.1"/>
    </source>
</evidence>
<dbReference type="SUPFAM" id="SSF51215">
    <property type="entry name" value="Regulatory protein AraC"/>
    <property type="match status" value="1"/>
</dbReference>
<dbReference type="PATRIC" id="fig|54915.3.peg.5534"/>
<accession>A0A0K9Z0E9</accession>
<comment type="caution">
    <text evidence="7">The sequence shown here is derived from an EMBL/GenBank/DDBJ whole genome shotgun (WGS) entry which is preliminary data.</text>
</comment>
<evidence type="ECO:0000313" key="6">
    <source>
        <dbReference type="EMBL" id="GED67914.1"/>
    </source>
</evidence>
<evidence type="ECO:0000259" key="5">
    <source>
        <dbReference type="PROSITE" id="PS50983"/>
    </source>
</evidence>
<protein>
    <submittedName>
        <fullName evidence="6">HTH-type transcriptional activator Btr</fullName>
    </submittedName>
    <submittedName>
        <fullName evidence="7">Transcriptional regulator</fullName>
    </submittedName>
</protein>
<dbReference type="GO" id="GO:0043565">
    <property type="term" value="F:sequence-specific DNA binding"/>
    <property type="evidence" value="ECO:0007669"/>
    <property type="project" value="InterPro"/>
</dbReference>